<dbReference type="Gene3D" id="3.40.50.300">
    <property type="entry name" value="P-loop containing nucleotide triphosphate hydrolases"/>
    <property type="match status" value="2"/>
</dbReference>
<dbReference type="GO" id="GO:0009378">
    <property type="term" value="F:four-way junction helicase activity"/>
    <property type="evidence" value="ECO:0007669"/>
    <property type="project" value="TreeGrafter"/>
</dbReference>
<reference evidence="4" key="1">
    <citation type="submission" date="2022-07" db="EMBL/GenBank/DDBJ databases">
        <title>Genome Sequence of Physisporinus lineatus.</title>
        <authorList>
            <person name="Buettner E."/>
        </authorList>
    </citation>
    <scope>NUCLEOTIDE SEQUENCE</scope>
    <source>
        <strain evidence="4">VT162</strain>
    </source>
</reference>
<feature type="region of interest" description="Disordered" evidence="2">
    <location>
        <begin position="1205"/>
        <end position="1235"/>
    </location>
</feature>
<feature type="compositionally biased region" description="Pro residues" evidence="2">
    <location>
        <begin position="1409"/>
        <end position="1421"/>
    </location>
</feature>
<sequence length="1663" mass="185514">MHADTFFEALPKPSSQDGYLIGLLHRLLYSLVGEPNPRVDLDQWQCPLTCWLALSSLRYDGKYQEAIEYTRVLAQWTFHLRVMYYSQACLLFELHPEKYSEEGLIGALRPLCEKYMNEQVVSPWSIVRSHQHFASAIAFNESSAPCITWSPDMTKIDCQGRTLELPRFRDGIDQVWLKVQQFMEDLCGCIPTNIPEDLTEDFTDKRMGASWVDPTKFTEGVRLPLLKALLEHPTHPIGSVDTFGTLQWYIGNLIYFQNIFNELNALLSVLCFIVPASLPPRHRVHGHQDLQQPDCPQDVFKNFGTWFVHQVVKTTTLFGRLSWVPILCPRELGDLLDRYILLVRPVEAIVTHLLQGSESHGLYREYLWVQRGRRVTSTEFSDLLKKITRQYMNCELSLSPLRHIVVAFVREFVPRQSGDNYVGDLLSNHSTAQAQRTYAREMTQLPNLTSDVMFESRFICEAWWSMVGFAGRQPSLPVRLQQRRDRLMHAHSASVAGPSPLIANGSAPTGLTREQVSDIVKATVHQENEKLKLELERTTEKAIINGLASVMTQSGLSSLCHQMSAFMKDPFLPMATSTPTVSRPGLTSFTPAPPMPPNMHVVPPPAPSAPSFPALPPAYPSLPPPGVATSLAINPSSAPGYHQFPPQALNVEDVDDNPLGYMELDPPEPLPDPKEATAAALGHLREMLGNPHAEFLSPQQGQLLVESLKRDNHVLGILPTGGGKSVCFEVPAFLNQTSGRLSIVCSPFTPLLLDQLNRAQALGIRAQRWQPEVPVSSNTSLLFVPWDLIGNADFERLVFLNPSSGVILTDILLFHSHRFIHYKQGLIDCITVDEFHQLLISYDFRPRLLNIRKLLKVSTPKIFLTGTLPPSAERDIMDLLGLALDPACFKTIRASTHRPDLKFCFRAVPYAVDLVSVTAQLVRHIHHDSFEVFKERRGLIFCTTVDQSKELSRLLGTNVCNGDTPNRGAELDAWQRGIQPGQQWMAATSCLTHGVDPSNVNVIIFMGKSFPFPPTSLLDLFPLELDSSFPPLPHPGVPYDFYNFLQGAARGCRNGGHCLVLVIQHGTLSAIPTKDLGLRQVMHAWCRNQGSCRRTLISEIMDGIPNLTCHSLPSAQLCDNCEDVNAPDRQLIDHGMQMPPCNKTIAQYIHSFSTPAYPPPPVMPSTDPPPSDRHRVEDFVHNPSGLPDLGFSASQWMETMATPENRSGPLIQWAPTPEPPQPVAAPQPPTSLPGSSFEYGIPDSALMDIDMEKYVPHKSMAAAGKQPAHSPGIQRQHAPAGDPHTLFDDPFVYDGRRPGPLQMLQEHSETSAGPSPIKPTPPRMPPAAASMSMAGGHSSPLIRRGHLTTPSAMSSTPTAPSEIRSRFTIEQTQTRQLSQHRSRRRSDSQESEGEPLDISEFTANLSQRRPPPATPLPPSAPRLPIQAHTGPGPHRHSTAGPSRHSQQPYPSTSVTNHAMSSSSGSSSSSSQSARARISRELGATAAQQDADIKLEVTRMAWNACEYFRPSCPACYIVCQQINPRHMPGKQCHGFTFDQFFLTYGTSWIDMKRSMQPPFHGPINYCSGCSMPCGSPWRHDRTTGARCQMKDTVAQVCYTMFRHSEKYQIIKAEFFPYQDFTDWATFSDWLATPHPVFFTNYMRVFMFSCNHIGLTYCNVTESLW</sequence>
<feature type="compositionally biased region" description="Low complexity" evidence="2">
    <location>
        <begin position="1348"/>
        <end position="1361"/>
    </location>
</feature>
<feature type="region of interest" description="Disordered" evidence="2">
    <location>
        <begin position="1260"/>
        <end position="1487"/>
    </location>
</feature>
<evidence type="ECO:0000313" key="4">
    <source>
        <dbReference type="EMBL" id="KAJ3478781.1"/>
    </source>
</evidence>
<evidence type="ECO:0000256" key="2">
    <source>
        <dbReference type="SAM" id="MobiDB-lite"/>
    </source>
</evidence>
<evidence type="ECO:0000259" key="3">
    <source>
        <dbReference type="PROSITE" id="PS51192"/>
    </source>
</evidence>
<dbReference type="InterPro" id="IPR011545">
    <property type="entry name" value="DEAD/DEAH_box_helicase_dom"/>
</dbReference>
<dbReference type="GO" id="GO:0005524">
    <property type="term" value="F:ATP binding"/>
    <property type="evidence" value="ECO:0007669"/>
    <property type="project" value="InterPro"/>
</dbReference>
<organism evidence="4 5">
    <name type="scientific">Meripilus lineatus</name>
    <dbReference type="NCBI Taxonomy" id="2056292"/>
    <lineage>
        <taxon>Eukaryota</taxon>
        <taxon>Fungi</taxon>
        <taxon>Dikarya</taxon>
        <taxon>Basidiomycota</taxon>
        <taxon>Agaricomycotina</taxon>
        <taxon>Agaricomycetes</taxon>
        <taxon>Polyporales</taxon>
        <taxon>Meripilaceae</taxon>
        <taxon>Meripilus</taxon>
    </lineage>
</organism>
<proteinExistence type="inferred from homology"/>
<dbReference type="GO" id="GO:0005694">
    <property type="term" value="C:chromosome"/>
    <property type="evidence" value="ECO:0007669"/>
    <property type="project" value="TreeGrafter"/>
</dbReference>
<dbReference type="GO" id="GO:0003676">
    <property type="term" value="F:nucleic acid binding"/>
    <property type="evidence" value="ECO:0007669"/>
    <property type="project" value="InterPro"/>
</dbReference>
<dbReference type="InterPro" id="IPR014001">
    <property type="entry name" value="Helicase_ATP-bd"/>
</dbReference>
<dbReference type="SMART" id="SM00487">
    <property type="entry name" value="DEXDc"/>
    <property type="match status" value="1"/>
</dbReference>
<feature type="compositionally biased region" description="Low complexity" evidence="2">
    <location>
        <begin position="1326"/>
        <end position="1340"/>
    </location>
</feature>
<evidence type="ECO:0000256" key="1">
    <source>
        <dbReference type="ARBA" id="ARBA00005446"/>
    </source>
</evidence>
<dbReference type="GO" id="GO:0005737">
    <property type="term" value="C:cytoplasm"/>
    <property type="evidence" value="ECO:0007669"/>
    <property type="project" value="TreeGrafter"/>
</dbReference>
<evidence type="ECO:0000313" key="5">
    <source>
        <dbReference type="Proteomes" id="UP001212997"/>
    </source>
</evidence>
<dbReference type="PANTHER" id="PTHR13710:SF154">
    <property type="entry name" value="RECQ HELICASE, PUTATIVE (AFU_ORTHOLOGUE AFUA_6G14720)-RELATED"/>
    <property type="match status" value="1"/>
</dbReference>
<dbReference type="PANTHER" id="PTHR13710">
    <property type="entry name" value="DNA HELICASE RECQ FAMILY MEMBER"/>
    <property type="match status" value="1"/>
</dbReference>
<feature type="domain" description="Helicase ATP-binding" evidence="3">
    <location>
        <begin position="705"/>
        <end position="886"/>
    </location>
</feature>
<name>A0AAD5YF49_9APHY</name>
<feature type="compositionally biased region" description="Pro residues" evidence="2">
    <location>
        <begin position="1316"/>
        <end position="1325"/>
    </location>
</feature>
<dbReference type="SUPFAM" id="SSF52540">
    <property type="entry name" value="P-loop containing nucleoside triphosphate hydrolases"/>
    <property type="match status" value="1"/>
</dbReference>
<feature type="compositionally biased region" description="Low complexity" evidence="2">
    <location>
        <begin position="1460"/>
        <end position="1472"/>
    </location>
</feature>
<comment type="similarity">
    <text evidence="1">Belongs to the helicase family. RecQ subfamily.</text>
</comment>
<feature type="compositionally biased region" description="Pro residues" evidence="2">
    <location>
        <begin position="1216"/>
        <end position="1231"/>
    </location>
</feature>
<dbReference type="Proteomes" id="UP001212997">
    <property type="component" value="Unassembled WGS sequence"/>
</dbReference>
<feature type="compositionally biased region" description="Polar residues" evidence="2">
    <location>
        <begin position="1439"/>
        <end position="1459"/>
    </location>
</feature>
<dbReference type="GO" id="GO:0000724">
    <property type="term" value="P:double-strand break repair via homologous recombination"/>
    <property type="evidence" value="ECO:0007669"/>
    <property type="project" value="TreeGrafter"/>
</dbReference>
<dbReference type="InterPro" id="IPR027417">
    <property type="entry name" value="P-loop_NTPase"/>
</dbReference>
<dbReference type="Pfam" id="PF00270">
    <property type="entry name" value="DEAD"/>
    <property type="match status" value="1"/>
</dbReference>
<gene>
    <name evidence="4" type="ORF">NLI96_g9519</name>
</gene>
<dbReference type="PROSITE" id="PS51192">
    <property type="entry name" value="HELICASE_ATP_BIND_1"/>
    <property type="match status" value="1"/>
</dbReference>
<dbReference type="EMBL" id="JANAWD010000485">
    <property type="protein sequence ID" value="KAJ3478781.1"/>
    <property type="molecule type" value="Genomic_DNA"/>
</dbReference>
<protein>
    <recommendedName>
        <fullName evidence="3">Helicase ATP-binding domain-containing protein</fullName>
    </recommendedName>
</protein>
<comment type="caution">
    <text evidence="4">The sequence shown here is derived from an EMBL/GenBank/DDBJ whole genome shotgun (WGS) entry which is preliminary data.</text>
</comment>
<keyword evidence="5" id="KW-1185">Reference proteome</keyword>
<accession>A0AAD5YF49</accession>
<dbReference type="GO" id="GO:0043138">
    <property type="term" value="F:3'-5' DNA helicase activity"/>
    <property type="evidence" value="ECO:0007669"/>
    <property type="project" value="TreeGrafter"/>
</dbReference>